<gene>
    <name evidence="4" type="ORF">K8V35_02305</name>
</gene>
<evidence type="ECO:0000256" key="1">
    <source>
        <dbReference type="SAM" id="MobiDB-lite"/>
    </source>
</evidence>
<comment type="caution">
    <text evidence="4">The sequence shown here is derived from an EMBL/GenBank/DDBJ whole genome shotgun (WGS) entry which is preliminary data.</text>
</comment>
<feature type="chain" id="PRO_5037540666" evidence="2">
    <location>
        <begin position="26"/>
        <end position="246"/>
    </location>
</feature>
<dbReference type="AlphaFoldDB" id="A0A921DVY1"/>
<evidence type="ECO:0000313" key="4">
    <source>
        <dbReference type="EMBL" id="HJE19173.1"/>
    </source>
</evidence>
<evidence type="ECO:0000313" key="5">
    <source>
        <dbReference type="Proteomes" id="UP000763505"/>
    </source>
</evidence>
<feature type="signal peptide" evidence="2">
    <location>
        <begin position="1"/>
        <end position="25"/>
    </location>
</feature>
<keyword evidence="2" id="KW-0732">Signal</keyword>
<accession>A0A921DVY1</accession>
<feature type="region of interest" description="Disordered" evidence="1">
    <location>
        <begin position="202"/>
        <end position="246"/>
    </location>
</feature>
<feature type="domain" description="PepSY" evidence="3">
    <location>
        <begin position="54"/>
        <end position="107"/>
    </location>
</feature>
<dbReference type="EMBL" id="DYYI01000021">
    <property type="protein sequence ID" value="HJE19173.1"/>
    <property type="molecule type" value="Genomic_DNA"/>
</dbReference>
<sequence length="246" mass="27740">MKKRNLLTAGLSVMLLLGAANVASAQDDTTEATPLDFEFAVVTGDYAEFVDILEVIEVARGEFEGVVTQVDLDRYRDGHYYDIEMESDTEDFEIKIDATTLEILESETESDNDLDEEELAKFNGEIASIEELVESTREYFDGIIEDIDLDEDDGVIIYEVDITDDHLDIELEINAEDLSIIEFEIETRDGDSDEHRDAIRANIEAFDPSAVGGSDDDDDDFDDDNDDDDDYFDDDDDNDDDDDDDN</sequence>
<dbReference type="Gene3D" id="3.10.450.40">
    <property type="match status" value="2"/>
</dbReference>
<evidence type="ECO:0000256" key="2">
    <source>
        <dbReference type="SAM" id="SignalP"/>
    </source>
</evidence>
<evidence type="ECO:0000259" key="3">
    <source>
        <dbReference type="Pfam" id="PF03413"/>
    </source>
</evidence>
<dbReference type="Proteomes" id="UP000763505">
    <property type="component" value="Unassembled WGS sequence"/>
</dbReference>
<dbReference type="InterPro" id="IPR025711">
    <property type="entry name" value="PepSY"/>
</dbReference>
<feature type="non-terminal residue" evidence="4">
    <location>
        <position position="246"/>
    </location>
</feature>
<name>A0A921DVY1_9STAP</name>
<protein>
    <submittedName>
        <fullName evidence="4">PepSY domain-containing protein</fullName>
    </submittedName>
</protein>
<dbReference type="Pfam" id="PF03413">
    <property type="entry name" value="PepSY"/>
    <property type="match status" value="2"/>
</dbReference>
<feature type="compositionally biased region" description="Acidic residues" evidence="1">
    <location>
        <begin position="214"/>
        <end position="246"/>
    </location>
</feature>
<feature type="domain" description="PepSY" evidence="3">
    <location>
        <begin position="128"/>
        <end position="182"/>
    </location>
</feature>
<proteinExistence type="predicted"/>
<reference evidence="4" key="1">
    <citation type="journal article" date="2021" name="PeerJ">
        <title>Extensive microbial diversity within the chicken gut microbiome revealed by metagenomics and culture.</title>
        <authorList>
            <person name="Gilroy R."/>
            <person name="Ravi A."/>
            <person name="Getino M."/>
            <person name="Pursley I."/>
            <person name="Horton D.L."/>
            <person name="Alikhan N.F."/>
            <person name="Baker D."/>
            <person name="Gharbi K."/>
            <person name="Hall N."/>
            <person name="Watson M."/>
            <person name="Adriaenssens E.M."/>
            <person name="Foster-Nyarko E."/>
            <person name="Jarju S."/>
            <person name="Secka A."/>
            <person name="Antonio M."/>
            <person name="Oren A."/>
            <person name="Chaudhuri R.R."/>
            <person name="La Ragione R."/>
            <person name="Hildebrand F."/>
            <person name="Pallen M.J."/>
        </authorList>
    </citation>
    <scope>NUCLEOTIDE SEQUENCE</scope>
    <source>
        <strain evidence="4">6019</strain>
    </source>
</reference>
<organism evidence="4 5">
    <name type="scientific">Aliicoccus persicus</name>
    <dbReference type="NCBI Taxonomy" id="930138"/>
    <lineage>
        <taxon>Bacteria</taxon>
        <taxon>Bacillati</taxon>
        <taxon>Bacillota</taxon>
        <taxon>Bacilli</taxon>
        <taxon>Bacillales</taxon>
        <taxon>Staphylococcaceae</taxon>
        <taxon>Aliicoccus</taxon>
    </lineage>
</organism>
<reference evidence="4" key="2">
    <citation type="submission" date="2021-09" db="EMBL/GenBank/DDBJ databases">
        <authorList>
            <person name="Gilroy R."/>
        </authorList>
    </citation>
    <scope>NUCLEOTIDE SEQUENCE</scope>
    <source>
        <strain evidence="4">6019</strain>
    </source>
</reference>